<dbReference type="InterPro" id="IPR036397">
    <property type="entry name" value="RNaseH_sf"/>
</dbReference>
<dbReference type="InterPro" id="IPR002156">
    <property type="entry name" value="RNaseH_domain"/>
</dbReference>
<dbReference type="SUPFAM" id="SSF53098">
    <property type="entry name" value="Ribonuclease H-like"/>
    <property type="match status" value="1"/>
</dbReference>
<evidence type="ECO:0000313" key="3">
    <source>
        <dbReference type="Proteomes" id="UP001497516"/>
    </source>
</evidence>
<dbReference type="PANTHER" id="PTHR47723">
    <property type="entry name" value="OS05G0353850 PROTEIN"/>
    <property type="match status" value="1"/>
</dbReference>
<dbReference type="CDD" id="cd06222">
    <property type="entry name" value="RNase_H_like"/>
    <property type="match status" value="1"/>
</dbReference>
<dbReference type="Proteomes" id="UP001497516">
    <property type="component" value="Chromosome 9"/>
</dbReference>
<dbReference type="PANTHER" id="PTHR47723:SF19">
    <property type="entry name" value="POLYNUCLEOTIDYL TRANSFERASE, RIBONUCLEASE H-LIKE SUPERFAMILY PROTEIN"/>
    <property type="match status" value="1"/>
</dbReference>
<reference evidence="2 3" key="1">
    <citation type="submission" date="2024-04" db="EMBL/GenBank/DDBJ databases">
        <authorList>
            <person name="Fracassetti M."/>
        </authorList>
    </citation>
    <scope>NUCLEOTIDE SEQUENCE [LARGE SCALE GENOMIC DNA]</scope>
</reference>
<keyword evidence="3" id="KW-1185">Reference proteome</keyword>
<feature type="domain" description="RNase H type-1" evidence="1">
    <location>
        <begin position="10"/>
        <end position="99"/>
    </location>
</feature>
<proteinExistence type="predicted"/>
<dbReference type="Gene3D" id="3.30.420.10">
    <property type="entry name" value="Ribonuclease H-like superfamily/Ribonuclease H"/>
    <property type="match status" value="1"/>
</dbReference>
<dbReference type="InterPro" id="IPR053151">
    <property type="entry name" value="RNase_H-like"/>
</dbReference>
<dbReference type="GO" id="GO:0003676">
    <property type="term" value="F:nucleic acid binding"/>
    <property type="evidence" value="ECO:0007669"/>
    <property type="project" value="InterPro"/>
</dbReference>
<evidence type="ECO:0000259" key="1">
    <source>
        <dbReference type="Pfam" id="PF13456"/>
    </source>
</evidence>
<dbReference type="GO" id="GO:0004523">
    <property type="term" value="F:RNA-DNA hybrid ribonuclease activity"/>
    <property type="evidence" value="ECO:0007669"/>
    <property type="project" value="InterPro"/>
</dbReference>
<accession>A0AAV2GUW1</accession>
<gene>
    <name evidence="2" type="ORF">LTRI10_LOCUS52631</name>
</gene>
<organism evidence="2 3">
    <name type="scientific">Linum trigynum</name>
    <dbReference type="NCBI Taxonomy" id="586398"/>
    <lineage>
        <taxon>Eukaryota</taxon>
        <taxon>Viridiplantae</taxon>
        <taxon>Streptophyta</taxon>
        <taxon>Embryophyta</taxon>
        <taxon>Tracheophyta</taxon>
        <taxon>Spermatophyta</taxon>
        <taxon>Magnoliopsida</taxon>
        <taxon>eudicotyledons</taxon>
        <taxon>Gunneridae</taxon>
        <taxon>Pentapetalae</taxon>
        <taxon>rosids</taxon>
        <taxon>fabids</taxon>
        <taxon>Malpighiales</taxon>
        <taxon>Linaceae</taxon>
        <taxon>Linum</taxon>
    </lineage>
</organism>
<evidence type="ECO:0000313" key="2">
    <source>
        <dbReference type="EMBL" id="CAL1413393.1"/>
    </source>
</evidence>
<name>A0AAV2GUW1_9ROSI</name>
<sequence length="117" mass="12868">MVLALGLQHQGIVNPYMAELLAFRDAISIVVSRSLTHVIVEGDSEVVVNQIRQGVIEDSIGGPVLRECLEILSSLSVCIEFRTVPRSANSAAHRVARKALLLSRVELESFEFLGWLL</sequence>
<dbReference type="EMBL" id="OZ034822">
    <property type="protein sequence ID" value="CAL1413393.1"/>
    <property type="molecule type" value="Genomic_DNA"/>
</dbReference>
<protein>
    <recommendedName>
        <fullName evidence="1">RNase H type-1 domain-containing protein</fullName>
    </recommendedName>
</protein>
<dbReference type="Pfam" id="PF13456">
    <property type="entry name" value="RVT_3"/>
    <property type="match status" value="1"/>
</dbReference>
<dbReference type="AlphaFoldDB" id="A0AAV2GUW1"/>
<dbReference type="InterPro" id="IPR044730">
    <property type="entry name" value="RNase_H-like_dom_plant"/>
</dbReference>
<dbReference type="InterPro" id="IPR012337">
    <property type="entry name" value="RNaseH-like_sf"/>
</dbReference>